<dbReference type="KEGG" id="npl:FGF80_10205"/>
<sequence length="247" mass="27576">MIAGQLALLAEAAADPLENHHDQTGRALEVEETQTYLGDDLTIQSGMVAGEVPQEEERVLLDGHEIETETRNVTRRVASEWVADVDGEGWILAEQTHTSGLEHEPDWPFNDFSRFAGPEIAPVQLKPWEFVRNQRDADRTWTVEMVTQESNLDDTTIEWGNGALKSKATDADVGVALTTFWRDTHVRLVIYSSGYLAIWEPAEMEPELLGRFIHEEIVPIATFDDDADVEEDEGAEQTTLEDSGAEA</sequence>
<gene>
    <name evidence="2" type="ORF">FGF80_10205</name>
</gene>
<proteinExistence type="predicted"/>
<dbReference type="EMBL" id="CP040637">
    <property type="protein sequence ID" value="QCW03591.1"/>
    <property type="molecule type" value="Genomic_DNA"/>
</dbReference>
<keyword evidence="3" id="KW-1185">Reference proteome</keyword>
<feature type="region of interest" description="Disordered" evidence="1">
    <location>
        <begin position="225"/>
        <end position="247"/>
    </location>
</feature>
<feature type="compositionally biased region" description="Acidic residues" evidence="1">
    <location>
        <begin position="225"/>
        <end position="235"/>
    </location>
</feature>
<evidence type="ECO:0000313" key="2">
    <source>
        <dbReference type="EMBL" id="QCW03591.1"/>
    </source>
</evidence>
<dbReference type="AlphaFoldDB" id="A0A4P9TFJ4"/>
<evidence type="ECO:0000256" key="1">
    <source>
        <dbReference type="SAM" id="MobiDB-lite"/>
    </source>
</evidence>
<reference evidence="3" key="1">
    <citation type="submission" date="2019-05" db="EMBL/GenBank/DDBJ databases">
        <title>Complete Genome Sequence and Methylation Pattern of the Halophilic Archaeon Natrinema pallidum BOL6-1.</title>
        <authorList>
            <person name="DasSarma P."/>
            <person name="DasSarma B.P."/>
            <person name="DasSarma S.L."/>
            <person name="Martinez F.L."/>
            <person name="Guzman D."/>
            <person name="Roberts R.J."/>
            <person name="DasSarma S."/>
        </authorList>
    </citation>
    <scope>NUCLEOTIDE SEQUENCE [LARGE SCALE GENOMIC DNA]</scope>
    <source>
        <strain evidence="3">BOL6-1</strain>
    </source>
</reference>
<dbReference type="GeneID" id="96156359"/>
<name>A0A4P9TFJ4_9EURY</name>
<protein>
    <submittedName>
        <fullName evidence="2">Uncharacterized protein</fullName>
    </submittedName>
</protein>
<dbReference type="Proteomes" id="UP000307562">
    <property type="component" value="Chromosome"/>
</dbReference>
<dbReference type="RefSeq" id="WP_138653797.1">
    <property type="nucleotide sequence ID" value="NZ_CP040637.1"/>
</dbReference>
<accession>A0A4P9TFJ4</accession>
<organism evidence="2 3">
    <name type="scientific">Natrinema pallidum</name>
    <dbReference type="NCBI Taxonomy" id="69527"/>
    <lineage>
        <taxon>Archaea</taxon>
        <taxon>Methanobacteriati</taxon>
        <taxon>Methanobacteriota</taxon>
        <taxon>Stenosarchaea group</taxon>
        <taxon>Halobacteria</taxon>
        <taxon>Halobacteriales</taxon>
        <taxon>Natrialbaceae</taxon>
        <taxon>Natrinema</taxon>
    </lineage>
</organism>
<evidence type="ECO:0000313" key="3">
    <source>
        <dbReference type="Proteomes" id="UP000307562"/>
    </source>
</evidence>